<comment type="caution">
    <text evidence="4">The sequence shown here is derived from an EMBL/GenBank/DDBJ whole genome shotgun (WGS) entry which is preliminary data.</text>
</comment>
<sequence>MVAVSTMLILRPGMLTPAAELEDDSSDEEPETKDPVQRPPVQEEAPEPSEDGSELSEEEAESKPANAAQAEGGLVKKSLKKRWFEKLLEGRREVGGCGGMVLRFDDEETEKAWVQDSLPKNMQRGAALMAGMSVGLCLHRLVFFSELLACPQMHRANNWIYDIVFAAGLLLALGGAMALTWLRPPVRRDLALQLVLGYWGLMVFFGGAFILTSVPPLCPSCLELEETVAACPAILQVPASKLDCTLQGHTACQIFMLFLLSLPFALPQLYHQPIALLWLVFYVASSIGYEMVFDDPPDNSHHSDVVFHCCLLLLSLTVGFSKKFYLEKSMRRQFIGALQQRRAMAQLYAMFRDMVPEYVIPKMLNQSAANPIADPIPTVTVLFVLIADFNQYTRKMTPKALLNFLNKYFRKMDDICRANGVTKIETVAEEYVACVGVSPADREKTHEELLKRLIKASHGILALQHLSKKHAVKFKMGMHTGEIVAGVIGEKLPRFRLFGDTINTAEPAR</sequence>
<feature type="transmembrane region" description="Helical" evidence="2">
    <location>
        <begin position="246"/>
        <end position="266"/>
    </location>
</feature>
<gene>
    <name evidence="4" type="ORF">EVOR1521_LOCUS19842</name>
</gene>
<dbReference type="GO" id="GO:0019934">
    <property type="term" value="P:cGMP-mediated signaling"/>
    <property type="evidence" value="ECO:0007669"/>
    <property type="project" value="TreeGrafter"/>
</dbReference>
<feature type="compositionally biased region" description="Acidic residues" evidence="1">
    <location>
        <begin position="20"/>
        <end position="31"/>
    </location>
</feature>
<feature type="transmembrane region" description="Helical" evidence="2">
    <location>
        <begin position="273"/>
        <end position="293"/>
    </location>
</feature>
<evidence type="ECO:0000259" key="3">
    <source>
        <dbReference type="PROSITE" id="PS50125"/>
    </source>
</evidence>
<dbReference type="PROSITE" id="PS50125">
    <property type="entry name" value="GUANYLATE_CYCLASE_2"/>
    <property type="match status" value="1"/>
</dbReference>
<dbReference type="GO" id="GO:0008074">
    <property type="term" value="C:guanylate cyclase complex, soluble"/>
    <property type="evidence" value="ECO:0007669"/>
    <property type="project" value="TreeGrafter"/>
</dbReference>
<keyword evidence="2" id="KW-0472">Membrane</keyword>
<dbReference type="Pfam" id="PF00211">
    <property type="entry name" value="Guanylate_cyc"/>
    <property type="match status" value="1"/>
</dbReference>
<dbReference type="PANTHER" id="PTHR45655">
    <property type="entry name" value="GUANYLATE CYCLASE SOLUBLE SUBUNIT BETA-2"/>
    <property type="match status" value="1"/>
</dbReference>
<dbReference type="SMART" id="SM00044">
    <property type="entry name" value="CYCc"/>
    <property type="match status" value="1"/>
</dbReference>
<dbReference type="InterPro" id="IPR029787">
    <property type="entry name" value="Nucleotide_cyclase"/>
</dbReference>
<keyword evidence="2" id="KW-1133">Transmembrane helix</keyword>
<dbReference type="PANTHER" id="PTHR45655:SF13">
    <property type="entry name" value="SOLUBLE GUANYLATE CYCLASE GCY-32-RELATED"/>
    <property type="match status" value="1"/>
</dbReference>
<dbReference type="EMBL" id="CAUJNA010003146">
    <property type="protein sequence ID" value="CAJ1395411.1"/>
    <property type="molecule type" value="Genomic_DNA"/>
</dbReference>
<keyword evidence="5" id="KW-1185">Reference proteome</keyword>
<dbReference type="GO" id="GO:0004383">
    <property type="term" value="F:guanylate cyclase activity"/>
    <property type="evidence" value="ECO:0007669"/>
    <property type="project" value="TreeGrafter"/>
</dbReference>
<dbReference type="SUPFAM" id="SSF55073">
    <property type="entry name" value="Nucleotide cyclase"/>
    <property type="match status" value="1"/>
</dbReference>
<dbReference type="Gene3D" id="3.30.70.1230">
    <property type="entry name" value="Nucleotide cyclase"/>
    <property type="match status" value="1"/>
</dbReference>
<feature type="region of interest" description="Disordered" evidence="1">
    <location>
        <begin position="1"/>
        <end position="72"/>
    </location>
</feature>
<feature type="compositionally biased region" description="Acidic residues" evidence="1">
    <location>
        <begin position="44"/>
        <end position="60"/>
    </location>
</feature>
<evidence type="ECO:0000313" key="5">
    <source>
        <dbReference type="Proteomes" id="UP001178507"/>
    </source>
</evidence>
<feature type="domain" description="Guanylate cyclase" evidence="3">
    <location>
        <begin position="380"/>
        <end position="509"/>
    </location>
</feature>
<proteinExistence type="predicted"/>
<dbReference type="AlphaFoldDB" id="A0AA36IXG7"/>
<accession>A0AA36IXG7</accession>
<name>A0AA36IXG7_9DINO</name>
<reference evidence="4" key="1">
    <citation type="submission" date="2023-08" db="EMBL/GenBank/DDBJ databases">
        <authorList>
            <person name="Chen Y."/>
            <person name="Shah S."/>
            <person name="Dougan E. K."/>
            <person name="Thang M."/>
            <person name="Chan C."/>
        </authorList>
    </citation>
    <scope>NUCLEOTIDE SEQUENCE</scope>
</reference>
<dbReference type="CDD" id="cd07302">
    <property type="entry name" value="CHD"/>
    <property type="match status" value="1"/>
</dbReference>
<feature type="transmembrane region" description="Helical" evidence="2">
    <location>
        <begin position="194"/>
        <end position="214"/>
    </location>
</feature>
<dbReference type="GO" id="GO:0070482">
    <property type="term" value="P:response to oxygen levels"/>
    <property type="evidence" value="ECO:0007669"/>
    <property type="project" value="TreeGrafter"/>
</dbReference>
<evidence type="ECO:0000256" key="1">
    <source>
        <dbReference type="SAM" id="MobiDB-lite"/>
    </source>
</evidence>
<keyword evidence="2" id="KW-0812">Transmembrane</keyword>
<evidence type="ECO:0000256" key="2">
    <source>
        <dbReference type="SAM" id="Phobius"/>
    </source>
</evidence>
<feature type="transmembrane region" description="Helical" evidence="2">
    <location>
        <begin position="305"/>
        <end position="325"/>
    </location>
</feature>
<feature type="transmembrane region" description="Helical" evidence="2">
    <location>
        <begin position="163"/>
        <end position="182"/>
    </location>
</feature>
<protein>
    <recommendedName>
        <fullName evidence="3">Guanylate cyclase domain-containing protein</fullName>
    </recommendedName>
</protein>
<dbReference type="InterPro" id="IPR001054">
    <property type="entry name" value="A/G_cyclase"/>
</dbReference>
<evidence type="ECO:0000313" key="4">
    <source>
        <dbReference type="EMBL" id="CAJ1395411.1"/>
    </source>
</evidence>
<feature type="transmembrane region" description="Helical" evidence="2">
    <location>
        <begin position="125"/>
        <end position="143"/>
    </location>
</feature>
<organism evidence="4 5">
    <name type="scientific">Effrenium voratum</name>
    <dbReference type="NCBI Taxonomy" id="2562239"/>
    <lineage>
        <taxon>Eukaryota</taxon>
        <taxon>Sar</taxon>
        <taxon>Alveolata</taxon>
        <taxon>Dinophyceae</taxon>
        <taxon>Suessiales</taxon>
        <taxon>Symbiodiniaceae</taxon>
        <taxon>Effrenium</taxon>
    </lineage>
</organism>
<dbReference type="Proteomes" id="UP001178507">
    <property type="component" value="Unassembled WGS sequence"/>
</dbReference>